<keyword evidence="1 6" id="KW-1277">Toxin-antitoxin system</keyword>
<keyword evidence="2 6" id="KW-0328">Glycosyltransferase</keyword>
<feature type="binding site" evidence="6">
    <location>
        <position position="79"/>
    </location>
    <ligand>
        <name>NAD(+)</name>
        <dbReference type="ChEBI" id="CHEBI:57540"/>
    </ligand>
</feature>
<evidence type="ECO:0000256" key="7">
    <source>
        <dbReference type="SAM" id="MobiDB-lite"/>
    </source>
</evidence>
<gene>
    <name evidence="9" type="ORF">CLV54_0773</name>
</gene>
<comment type="caution">
    <text evidence="6">Lacks conserved residue(s) required for the propagation of feature annotation.</text>
</comment>
<evidence type="ECO:0000313" key="9">
    <source>
        <dbReference type="EMBL" id="PJJ63117.1"/>
    </source>
</evidence>
<feature type="region of interest" description="Disordered" evidence="7">
    <location>
        <begin position="32"/>
        <end position="59"/>
    </location>
</feature>
<dbReference type="AlphaFoldDB" id="A0A2M9BYF6"/>
<evidence type="ECO:0000256" key="1">
    <source>
        <dbReference type="ARBA" id="ARBA00022649"/>
    </source>
</evidence>
<feature type="binding site" evidence="6">
    <location>
        <position position="111"/>
    </location>
    <ligand>
        <name>NAD(+)</name>
        <dbReference type="ChEBI" id="CHEBI:57540"/>
    </ligand>
</feature>
<feature type="compositionally biased region" description="Low complexity" evidence="7">
    <location>
        <begin position="40"/>
        <end position="57"/>
    </location>
</feature>
<comment type="similarity">
    <text evidence="6">Belongs to the DarT ADP-ribosyltransferase family.</text>
</comment>
<dbReference type="InterPro" id="IPR029494">
    <property type="entry name" value="DarT"/>
</dbReference>
<keyword evidence="10" id="KW-1185">Reference proteome</keyword>
<sequence>MGDECIHGFENGLCDSCYPKPAPVVDALAAAPRASRARSTRAPSLRAGSSSRSSTLSKPAVDVGEQRIYHMTHIDNLPGILSSGSLFSQAGQAEASQPAIDISSAPNRVSRTTIVVSDDGDSVASYVPFFLSTDATVWQNLRTRTADPRLAKAASGYAATEFVVLVSTIKAVAGGIVHDEYSGPAIAVTDGDATGALTRFATAPYETRRMLQTLRDEDEATRILDAEYLVHDAFPVELVTLIGVANVNVRHTVKTMLQAAAMPTKLVVHPPWFQPAEV</sequence>
<proteinExistence type="inferred from homology"/>
<dbReference type="PROSITE" id="PS52018">
    <property type="entry name" value="DART"/>
    <property type="match status" value="1"/>
</dbReference>
<feature type="domain" description="DarT" evidence="8">
    <location>
        <begin position="66"/>
        <end position="274"/>
    </location>
</feature>
<reference evidence="9 10" key="1">
    <citation type="submission" date="2017-11" db="EMBL/GenBank/DDBJ databases">
        <title>Genomic Encyclopedia of Archaeal and Bacterial Type Strains, Phase II (KMG-II): From Individual Species to Whole Genera.</title>
        <authorList>
            <person name="Goeker M."/>
        </authorList>
    </citation>
    <scope>NUCLEOTIDE SEQUENCE [LARGE SCALE GENOMIC DNA]</scope>
    <source>
        <strain evidence="9 10">DSM 25625</strain>
    </source>
</reference>
<feature type="active site" description="Proton acceptor" evidence="6">
    <location>
        <position position="111"/>
    </location>
</feature>
<feature type="binding site" evidence="6">
    <location>
        <begin position="70"/>
        <end position="72"/>
    </location>
    <ligand>
        <name>NAD(+)</name>
        <dbReference type="ChEBI" id="CHEBI:57540"/>
    </ligand>
</feature>
<evidence type="ECO:0000313" key="10">
    <source>
        <dbReference type="Proteomes" id="UP000230161"/>
    </source>
</evidence>
<evidence type="ECO:0000259" key="8">
    <source>
        <dbReference type="PROSITE" id="PS52018"/>
    </source>
</evidence>
<comment type="caution">
    <text evidence="9">The sequence shown here is derived from an EMBL/GenBank/DDBJ whole genome shotgun (WGS) entry which is preliminary data.</text>
</comment>
<dbReference type="EMBL" id="PGFB01000002">
    <property type="protein sequence ID" value="PJJ63117.1"/>
    <property type="molecule type" value="Genomic_DNA"/>
</dbReference>
<name>A0A2M9BYF6_9MICO</name>
<comment type="catalytic activity">
    <reaction evidence="6">
        <text>a thymidine in DNA + NAD(+) = an N-(ADP-alpha-D-ribosyl)-thymidine in DNA + nicotinamide + H(+)</text>
        <dbReference type="Rhea" id="RHEA:71651"/>
        <dbReference type="Rhea" id="RHEA-COMP:13556"/>
        <dbReference type="Rhea" id="RHEA-COMP:18051"/>
        <dbReference type="ChEBI" id="CHEBI:15378"/>
        <dbReference type="ChEBI" id="CHEBI:17154"/>
        <dbReference type="ChEBI" id="CHEBI:57540"/>
        <dbReference type="ChEBI" id="CHEBI:137386"/>
        <dbReference type="ChEBI" id="CHEBI:191199"/>
    </reaction>
</comment>
<feature type="active site" evidence="6">
    <location>
        <position position="227"/>
    </location>
</feature>
<dbReference type="GO" id="GO:0016757">
    <property type="term" value="F:glycosyltransferase activity"/>
    <property type="evidence" value="ECO:0007669"/>
    <property type="project" value="UniProtKB-UniRule"/>
</dbReference>
<evidence type="ECO:0000256" key="4">
    <source>
        <dbReference type="ARBA" id="ARBA00022695"/>
    </source>
</evidence>
<dbReference type="GO" id="GO:0003677">
    <property type="term" value="F:DNA binding"/>
    <property type="evidence" value="ECO:0007669"/>
    <property type="project" value="UniProtKB-UniRule"/>
</dbReference>
<dbReference type="GO" id="GO:0016779">
    <property type="term" value="F:nucleotidyltransferase activity"/>
    <property type="evidence" value="ECO:0007669"/>
    <property type="project" value="UniProtKB-UniRule"/>
</dbReference>
<keyword evidence="3 6" id="KW-0808">Transferase</keyword>
<dbReference type="Proteomes" id="UP000230161">
    <property type="component" value="Unassembled WGS sequence"/>
</dbReference>
<accession>A0A2M9BYF6</accession>
<organism evidence="9 10">
    <name type="scientific">Compostimonas suwonensis</name>
    <dbReference type="NCBI Taxonomy" id="1048394"/>
    <lineage>
        <taxon>Bacteria</taxon>
        <taxon>Bacillati</taxon>
        <taxon>Actinomycetota</taxon>
        <taxon>Actinomycetes</taxon>
        <taxon>Micrococcales</taxon>
        <taxon>Microbacteriaceae</taxon>
        <taxon>Compostimonas</taxon>
    </lineage>
</organism>
<evidence type="ECO:0000256" key="2">
    <source>
        <dbReference type="ARBA" id="ARBA00022676"/>
    </source>
</evidence>
<keyword evidence="5 6" id="KW-0238">DNA-binding</keyword>
<protein>
    <submittedName>
        <fullName evidence="9">Uncharacterized protein DUF4433</fullName>
    </submittedName>
</protein>
<evidence type="ECO:0000256" key="6">
    <source>
        <dbReference type="PROSITE-ProRule" id="PRU01362"/>
    </source>
</evidence>
<dbReference type="Pfam" id="PF14487">
    <property type="entry name" value="DarT"/>
    <property type="match status" value="1"/>
</dbReference>
<evidence type="ECO:0000256" key="5">
    <source>
        <dbReference type="ARBA" id="ARBA00023125"/>
    </source>
</evidence>
<keyword evidence="4 6" id="KW-0548">Nucleotidyltransferase</keyword>
<evidence type="ECO:0000256" key="3">
    <source>
        <dbReference type="ARBA" id="ARBA00022679"/>
    </source>
</evidence>